<accession>A0A7D5K919</accession>
<dbReference type="OrthoDB" id="185087at2157"/>
<dbReference type="InterPro" id="IPR007152">
    <property type="entry name" value="DUF354"/>
</dbReference>
<dbReference type="AlphaFoldDB" id="A0A7D5K919"/>
<dbReference type="PANTHER" id="PTHR39662:SF1">
    <property type="entry name" value="DUF354 DOMAIN-CONTAINING PROTEIN"/>
    <property type="match status" value="1"/>
</dbReference>
<proteinExistence type="predicted"/>
<reference evidence="2 3" key="1">
    <citation type="submission" date="2020-07" db="EMBL/GenBank/DDBJ databases">
        <title>Gai3-2, isolated from salt lake.</title>
        <authorList>
            <person name="Cui H."/>
            <person name="Shi X."/>
        </authorList>
    </citation>
    <scope>NUCLEOTIDE SEQUENCE [LARGE SCALE GENOMIC DNA]</scope>
    <source>
        <strain evidence="2 3">Gai3-2</strain>
    </source>
</reference>
<dbReference type="PIRSF" id="PIRSF005357">
    <property type="entry name" value="UCP005357"/>
    <property type="match status" value="1"/>
</dbReference>
<dbReference type="EMBL" id="CP058529">
    <property type="protein sequence ID" value="QLG28699.1"/>
    <property type="molecule type" value="Genomic_DNA"/>
</dbReference>
<dbReference type="PANTHER" id="PTHR39662">
    <property type="entry name" value="DUF354 DOMAIN-CONTAINING PROTEIN-RELATED"/>
    <property type="match status" value="1"/>
</dbReference>
<dbReference type="Pfam" id="PF04007">
    <property type="entry name" value="DUF354"/>
    <property type="match status" value="1"/>
</dbReference>
<dbReference type="Proteomes" id="UP000509750">
    <property type="component" value="Chromosome"/>
</dbReference>
<gene>
    <name evidence="2" type="ORF">HUG10_14625</name>
</gene>
<evidence type="ECO:0000313" key="2">
    <source>
        <dbReference type="EMBL" id="QLG28699.1"/>
    </source>
</evidence>
<dbReference type="RefSeq" id="WP_179170273.1">
    <property type="nucleotide sequence ID" value="NZ_CP058529.1"/>
</dbReference>
<organism evidence="2 3">
    <name type="scientific">Halorarum halophilum</name>
    <dbReference type="NCBI Taxonomy" id="2743090"/>
    <lineage>
        <taxon>Archaea</taxon>
        <taxon>Methanobacteriati</taxon>
        <taxon>Methanobacteriota</taxon>
        <taxon>Stenosarchaea group</taxon>
        <taxon>Halobacteria</taxon>
        <taxon>Halobacteriales</taxon>
        <taxon>Haloferacaceae</taxon>
        <taxon>Halorarum</taxon>
    </lineage>
</organism>
<dbReference type="SUPFAM" id="SSF53756">
    <property type="entry name" value="UDP-Glycosyltransferase/glycogen phosphorylase"/>
    <property type="match status" value="1"/>
</dbReference>
<keyword evidence="3" id="KW-1185">Reference proteome</keyword>
<sequence>MRLLFDVTHPALVHLFRHAIDELDERGHDLLVTSRGKDVTLELLDAFDIPHVPVSRTGGSPLALAAEWAAREVRMARLARSFDPDVIVSQISPAAAHAAGLVGASCVLFTDSEAARFATRITRPFADVIWTPAGFATDLGPAHRRYDGFHELAYLHPERFDPDPTSLEAAGVDVDEPYSVVRFVSWDAHHDVGQRGFSRAAKRDLLRRLSDHGAVYLTCEGPLPDEFEEYRLPVAPEDVHDLLAYADLYVGDSQTMATEAALLGTPSVRSNSFAGADDMSNFRELESEYGLLVSTADERVAVDRAVDLLADPESADRWGRRRERLLADKVDVTDVVVDTVLAEGAEGSDGADGEDRVDGVGGVDTAESAEGVA</sequence>
<dbReference type="KEGG" id="halg:HUG10_14625"/>
<evidence type="ECO:0000256" key="1">
    <source>
        <dbReference type="SAM" id="MobiDB-lite"/>
    </source>
</evidence>
<dbReference type="GeneID" id="56030092"/>
<name>A0A7D5K919_9EURY</name>
<evidence type="ECO:0000313" key="3">
    <source>
        <dbReference type="Proteomes" id="UP000509750"/>
    </source>
</evidence>
<protein>
    <submittedName>
        <fullName evidence="2">DUF354 domain-containing protein</fullName>
    </submittedName>
</protein>
<feature type="region of interest" description="Disordered" evidence="1">
    <location>
        <begin position="343"/>
        <end position="373"/>
    </location>
</feature>